<name>A0A8H4P707_9HYPO</name>
<evidence type="ECO:0000313" key="1">
    <source>
        <dbReference type="EMBL" id="KAF4464804.1"/>
    </source>
</evidence>
<evidence type="ECO:0000313" key="2">
    <source>
        <dbReference type="Proteomes" id="UP000554235"/>
    </source>
</evidence>
<dbReference type="EMBL" id="JAADYS010001138">
    <property type="protein sequence ID" value="KAF4464804.1"/>
    <property type="molecule type" value="Genomic_DNA"/>
</dbReference>
<gene>
    <name evidence="1" type="ORF">FALBO_8349</name>
</gene>
<sequence>MTSWSATSKTLTTTTCSGDDPACLDFGPFVSRETLLSPVAQLMGLIGAVHPVGIPQSVMAATSTITAERQDG</sequence>
<dbReference type="AlphaFoldDB" id="A0A8H4P707"/>
<comment type="caution">
    <text evidence="1">The sequence shown here is derived from an EMBL/GenBank/DDBJ whole genome shotgun (WGS) entry which is preliminary data.</text>
</comment>
<accession>A0A8H4P707</accession>
<proteinExistence type="predicted"/>
<protein>
    <submittedName>
        <fullName evidence="1">Uncharacterized protein</fullName>
    </submittedName>
</protein>
<dbReference type="Proteomes" id="UP000554235">
    <property type="component" value="Unassembled WGS sequence"/>
</dbReference>
<reference evidence="1 2" key="1">
    <citation type="submission" date="2020-01" db="EMBL/GenBank/DDBJ databases">
        <title>Identification and distribution of gene clusters putatively required for synthesis of sphingolipid metabolism inhibitors in phylogenetically diverse species of the filamentous fungus Fusarium.</title>
        <authorList>
            <person name="Kim H.-S."/>
            <person name="Busman M."/>
            <person name="Brown D.W."/>
            <person name="Divon H."/>
            <person name="Uhlig S."/>
            <person name="Proctor R.H."/>
        </authorList>
    </citation>
    <scope>NUCLEOTIDE SEQUENCE [LARGE SCALE GENOMIC DNA]</scope>
    <source>
        <strain evidence="1 2">NRRL 20459</strain>
    </source>
</reference>
<keyword evidence="2" id="KW-1185">Reference proteome</keyword>
<organism evidence="1 2">
    <name type="scientific">Fusarium albosuccineum</name>
    <dbReference type="NCBI Taxonomy" id="1237068"/>
    <lineage>
        <taxon>Eukaryota</taxon>
        <taxon>Fungi</taxon>
        <taxon>Dikarya</taxon>
        <taxon>Ascomycota</taxon>
        <taxon>Pezizomycotina</taxon>
        <taxon>Sordariomycetes</taxon>
        <taxon>Hypocreomycetidae</taxon>
        <taxon>Hypocreales</taxon>
        <taxon>Nectriaceae</taxon>
        <taxon>Fusarium</taxon>
        <taxon>Fusarium decemcellulare species complex</taxon>
    </lineage>
</organism>